<dbReference type="SMART" id="SM00014">
    <property type="entry name" value="acidPPc"/>
    <property type="match status" value="1"/>
</dbReference>
<feature type="transmembrane region" description="Helical" evidence="1">
    <location>
        <begin position="137"/>
        <end position="158"/>
    </location>
</feature>
<organism evidence="3 4">
    <name type="scientific">Actinocorallia longicatena</name>
    <dbReference type="NCBI Taxonomy" id="111803"/>
    <lineage>
        <taxon>Bacteria</taxon>
        <taxon>Bacillati</taxon>
        <taxon>Actinomycetota</taxon>
        <taxon>Actinomycetes</taxon>
        <taxon>Streptosporangiales</taxon>
        <taxon>Thermomonosporaceae</taxon>
        <taxon>Actinocorallia</taxon>
    </lineage>
</organism>
<dbReference type="Pfam" id="PF01569">
    <property type="entry name" value="PAP2"/>
    <property type="match status" value="1"/>
</dbReference>
<accession>A0ABP6PV71</accession>
<dbReference type="Proteomes" id="UP001501237">
    <property type="component" value="Unassembled WGS sequence"/>
</dbReference>
<evidence type="ECO:0000259" key="2">
    <source>
        <dbReference type="SMART" id="SM00014"/>
    </source>
</evidence>
<evidence type="ECO:0000256" key="1">
    <source>
        <dbReference type="SAM" id="Phobius"/>
    </source>
</evidence>
<dbReference type="SUPFAM" id="SSF48317">
    <property type="entry name" value="Acid phosphatase/Vanadium-dependent haloperoxidase"/>
    <property type="match status" value="1"/>
</dbReference>
<comment type="caution">
    <text evidence="3">The sequence shown here is derived from an EMBL/GenBank/DDBJ whole genome shotgun (WGS) entry which is preliminary data.</text>
</comment>
<proteinExistence type="predicted"/>
<name>A0ABP6PV71_9ACTN</name>
<dbReference type="InterPro" id="IPR000326">
    <property type="entry name" value="PAP2/HPO"/>
</dbReference>
<feature type="transmembrane region" description="Helical" evidence="1">
    <location>
        <begin position="189"/>
        <end position="206"/>
    </location>
</feature>
<keyword evidence="4" id="KW-1185">Reference proteome</keyword>
<keyword evidence="1" id="KW-0472">Membrane</keyword>
<evidence type="ECO:0000313" key="4">
    <source>
        <dbReference type="Proteomes" id="UP001501237"/>
    </source>
</evidence>
<feature type="transmembrane region" description="Helical" evidence="1">
    <location>
        <begin position="98"/>
        <end position="117"/>
    </location>
</feature>
<feature type="transmembrane region" description="Helical" evidence="1">
    <location>
        <begin position="165"/>
        <end position="183"/>
    </location>
</feature>
<dbReference type="Gene3D" id="1.20.144.10">
    <property type="entry name" value="Phosphatidic acid phosphatase type 2/haloperoxidase"/>
    <property type="match status" value="1"/>
</dbReference>
<sequence>MPESPSSDARGPLARYRLVPVALPFLLLTPLVLLSGGRPLGPDLHVHEWSVERRASAAVTAAHWLTATGIGPIVVVLTIVAGVALAGPGAAMAARVRSVLFALGVVLFGPMLRRVVAELVERPRPPLSDWAAAPGGWAFPSGHTASATVVAVLLAAAFTRWEIRALIALWAAGVGLTRIYLGVHWSTDVIGGWSFGLLWAGAALRLRQAHLR</sequence>
<evidence type="ECO:0000313" key="3">
    <source>
        <dbReference type="EMBL" id="GAA3192265.1"/>
    </source>
</evidence>
<dbReference type="RefSeq" id="WP_344821094.1">
    <property type="nucleotide sequence ID" value="NZ_BAAAUV010000001.1"/>
</dbReference>
<dbReference type="InterPro" id="IPR036938">
    <property type="entry name" value="PAP2/HPO_sf"/>
</dbReference>
<gene>
    <name evidence="3" type="ORF">GCM10010468_01010</name>
</gene>
<feature type="transmembrane region" description="Helical" evidence="1">
    <location>
        <begin position="21"/>
        <end position="41"/>
    </location>
</feature>
<reference evidence="4" key="1">
    <citation type="journal article" date="2019" name="Int. J. Syst. Evol. Microbiol.">
        <title>The Global Catalogue of Microorganisms (GCM) 10K type strain sequencing project: providing services to taxonomists for standard genome sequencing and annotation.</title>
        <authorList>
            <consortium name="The Broad Institute Genomics Platform"/>
            <consortium name="The Broad Institute Genome Sequencing Center for Infectious Disease"/>
            <person name="Wu L."/>
            <person name="Ma J."/>
        </authorList>
    </citation>
    <scope>NUCLEOTIDE SEQUENCE [LARGE SCALE GENOMIC DNA]</scope>
    <source>
        <strain evidence="4">JCM 9377</strain>
    </source>
</reference>
<dbReference type="CDD" id="cd03392">
    <property type="entry name" value="PAP2_like_2"/>
    <property type="match status" value="1"/>
</dbReference>
<dbReference type="PANTHER" id="PTHR14969:SF13">
    <property type="entry name" value="AT30094P"/>
    <property type="match status" value="1"/>
</dbReference>
<feature type="domain" description="Phosphatidic acid phosphatase type 2/haloperoxidase" evidence="2">
    <location>
        <begin position="98"/>
        <end position="204"/>
    </location>
</feature>
<dbReference type="EMBL" id="BAAAUV010000001">
    <property type="protein sequence ID" value="GAA3192265.1"/>
    <property type="molecule type" value="Genomic_DNA"/>
</dbReference>
<keyword evidence="1" id="KW-0812">Transmembrane</keyword>
<keyword evidence="1" id="KW-1133">Transmembrane helix</keyword>
<protein>
    <recommendedName>
        <fullName evidence="2">Phosphatidic acid phosphatase type 2/haloperoxidase domain-containing protein</fullName>
    </recommendedName>
</protein>
<feature type="transmembrane region" description="Helical" evidence="1">
    <location>
        <begin position="61"/>
        <end position="86"/>
    </location>
</feature>
<dbReference type="PANTHER" id="PTHR14969">
    <property type="entry name" value="SPHINGOSINE-1-PHOSPHATE PHOSPHOHYDROLASE"/>
    <property type="match status" value="1"/>
</dbReference>